<keyword evidence="3" id="KW-1185">Reference proteome</keyword>
<dbReference type="OrthoDB" id="9133916at2"/>
<dbReference type="eggNOG" id="ENOG50302F4">
    <property type="taxonomic scope" value="Bacteria"/>
</dbReference>
<organism evidence="2 3">
    <name type="scientific">Bordetella avium (strain 197N)</name>
    <dbReference type="NCBI Taxonomy" id="360910"/>
    <lineage>
        <taxon>Bacteria</taxon>
        <taxon>Pseudomonadati</taxon>
        <taxon>Pseudomonadota</taxon>
        <taxon>Betaproteobacteria</taxon>
        <taxon>Burkholderiales</taxon>
        <taxon>Alcaligenaceae</taxon>
        <taxon>Bordetella</taxon>
    </lineage>
</organism>
<accession>Q2L2E8</accession>
<evidence type="ECO:0000313" key="2">
    <source>
        <dbReference type="EMBL" id="CAJ49063.1"/>
    </source>
</evidence>
<dbReference type="AlphaFoldDB" id="Q2L2E8"/>
<protein>
    <submittedName>
        <fullName evidence="2">Phage protein</fullName>
    </submittedName>
</protein>
<gene>
    <name evidence="2" type="ordered locus">BAV1451</name>
</gene>
<dbReference type="STRING" id="360910.BAV1451"/>
<dbReference type="Proteomes" id="UP000001977">
    <property type="component" value="Chromosome"/>
</dbReference>
<proteinExistence type="predicted"/>
<reference evidence="2 3" key="1">
    <citation type="journal article" date="2006" name="J. Bacteriol.">
        <title>Comparison of the genome sequence of the poultry pathogen Bordetella avium with those of B. bronchiseptica, B. pertussis, and B. parapertussis reveals extensive diversity in surface structures associated with host interaction.</title>
        <authorList>
            <person name="Sebaihia M."/>
            <person name="Preston A."/>
            <person name="Maskell D.J."/>
            <person name="Kuzmiak H."/>
            <person name="Connell T.D."/>
            <person name="King N.D."/>
            <person name="Orndorff P.E."/>
            <person name="Miyamoto D.M."/>
            <person name="Thomson N.R."/>
            <person name="Harris D."/>
            <person name="Goble A."/>
            <person name="Lord A."/>
            <person name="Murphy L."/>
            <person name="Quail M.A."/>
            <person name="Rutter S."/>
            <person name="Squares R."/>
            <person name="Squares S."/>
            <person name="Woodward J."/>
            <person name="Parkhill J."/>
            <person name="Temple L.M."/>
        </authorList>
    </citation>
    <scope>NUCLEOTIDE SEQUENCE [LARGE SCALE GENOMIC DNA]</scope>
    <source>
        <strain evidence="2 3">197N</strain>
    </source>
</reference>
<feature type="region of interest" description="Disordered" evidence="1">
    <location>
        <begin position="26"/>
        <end position="54"/>
    </location>
</feature>
<evidence type="ECO:0000313" key="3">
    <source>
        <dbReference type="Proteomes" id="UP000001977"/>
    </source>
</evidence>
<dbReference type="HOGENOM" id="CLU_1902625_0_0_4"/>
<dbReference type="EMBL" id="AM167904">
    <property type="protein sequence ID" value="CAJ49063.1"/>
    <property type="molecule type" value="Genomic_DNA"/>
</dbReference>
<sequence length="133" mass="15450">MRRTAADSAIPRWVEDELHNWARSQWEGEWPGPGRPDHGAPVVCEFPRQPDDEGSDVLVPICYDRAHKVHALYEALPLVERRVIQAEYTRRREYGDMTIKERQEAASQIIGIPAAYYKIALGSFKIQVWRMFE</sequence>
<dbReference type="RefSeq" id="WP_012417127.1">
    <property type="nucleotide sequence ID" value="NC_010645.1"/>
</dbReference>
<name>Q2L2E8_BORA1</name>
<dbReference type="KEGG" id="bav:BAV1451"/>
<evidence type="ECO:0000256" key="1">
    <source>
        <dbReference type="SAM" id="MobiDB-lite"/>
    </source>
</evidence>